<evidence type="ECO:0000256" key="4">
    <source>
        <dbReference type="ARBA" id="ARBA00023172"/>
    </source>
</evidence>
<proteinExistence type="inferred from homology"/>
<dbReference type="Pfam" id="PF13102">
    <property type="entry name" value="Phage_int_SAM_5"/>
    <property type="match status" value="1"/>
</dbReference>
<gene>
    <name evidence="8" type="ORF">FJR47_02355</name>
</gene>
<dbReference type="InterPro" id="IPR011010">
    <property type="entry name" value="DNA_brk_join_enz"/>
</dbReference>
<dbReference type="PANTHER" id="PTHR30349:SF41">
    <property type="entry name" value="INTEGRASE_RECOMBINASE PROTEIN MJ0367-RELATED"/>
    <property type="match status" value="1"/>
</dbReference>
<comment type="similarity">
    <text evidence="1">Belongs to the 'phage' integrase family.</text>
</comment>
<dbReference type="Gene3D" id="1.10.443.10">
    <property type="entry name" value="Intergrase catalytic core"/>
    <property type="match status" value="1"/>
</dbReference>
<dbReference type="AlphaFoldDB" id="A0AAJ4A2N0"/>
<accession>A0AAJ4A2N0</accession>
<dbReference type="PROSITE" id="PS51898">
    <property type="entry name" value="TYR_RECOMBINASE"/>
    <property type="match status" value="1"/>
</dbReference>
<dbReference type="Pfam" id="PF00589">
    <property type="entry name" value="Phage_integrase"/>
    <property type="match status" value="1"/>
</dbReference>
<dbReference type="EMBL" id="CP041166">
    <property type="protein sequence ID" value="QFR42813.1"/>
    <property type="molecule type" value="Genomic_DNA"/>
</dbReference>
<dbReference type="PROSITE" id="PS51900">
    <property type="entry name" value="CB"/>
    <property type="match status" value="1"/>
</dbReference>
<evidence type="ECO:0000256" key="2">
    <source>
        <dbReference type="ARBA" id="ARBA00022908"/>
    </source>
</evidence>
<dbReference type="SUPFAM" id="SSF56349">
    <property type="entry name" value="DNA breaking-rejoining enzymes"/>
    <property type="match status" value="1"/>
</dbReference>
<dbReference type="RefSeq" id="WP_152298876.1">
    <property type="nucleotide sequence ID" value="NZ_CP041166.1"/>
</dbReference>
<dbReference type="GO" id="GO:0006310">
    <property type="term" value="P:DNA recombination"/>
    <property type="evidence" value="ECO:0007669"/>
    <property type="project" value="UniProtKB-KW"/>
</dbReference>
<feature type="domain" description="Tyr recombinase" evidence="6">
    <location>
        <begin position="184"/>
        <end position="370"/>
    </location>
</feature>
<dbReference type="GO" id="GO:0015074">
    <property type="term" value="P:DNA integration"/>
    <property type="evidence" value="ECO:0007669"/>
    <property type="project" value="UniProtKB-KW"/>
</dbReference>
<keyword evidence="2" id="KW-0229">DNA integration</keyword>
<evidence type="ECO:0000256" key="5">
    <source>
        <dbReference type="PROSITE-ProRule" id="PRU01248"/>
    </source>
</evidence>
<dbReference type="InterPro" id="IPR010998">
    <property type="entry name" value="Integrase_recombinase_N"/>
</dbReference>
<protein>
    <recommendedName>
        <fullName evidence="10">Site-specific recombinase XerD</fullName>
    </recommendedName>
</protein>
<dbReference type="InterPro" id="IPR025269">
    <property type="entry name" value="SAM-like_dom"/>
</dbReference>
<dbReference type="InterPro" id="IPR013762">
    <property type="entry name" value="Integrase-like_cat_sf"/>
</dbReference>
<dbReference type="Gene3D" id="1.10.150.130">
    <property type="match status" value="1"/>
</dbReference>
<reference evidence="9" key="1">
    <citation type="submission" date="2019-06" db="EMBL/GenBank/DDBJ databases">
        <title>Sulfurimonas gotlandica sp. nov., a chemoautotrophic and psychrotolerant epsilonproteobacterium isolated from a pelagic redoxcline, and an emended description of the genus Sulfurimonas.</title>
        <authorList>
            <person name="Wang S."/>
            <person name="Jiang L."/>
            <person name="Shao Z."/>
        </authorList>
    </citation>
    <scope>NUCLEOTIDE SEQUENCE [LARGE SCALE GENOMIC DNA]</scope>
    <source>
        <strain evidence="9">1-1N</strain>
    </source>
</reference>
<keyword evidence="9" id="KW-1185">Reference proteome</keyword>
<evidence type="ECO:0000256" key="3">
    <source>
        <dbReference type="ARBA" id="ARBA00023125"/>
    </source>
</evidence>
<dbReference type="PANTHER" id="PTHR30349">
    <property type="entry name" value="PHAGE INTEGRASE-RELATED"/>
    <property type="match status" value="1"/>
</dbReference>
<dbReference type="InterPro" id="IPR002104">
    <property type="entry name" value="Integrase_catalytic"/>
</dbReference>
<sequence>MSRIKSKKHVGVYQQLLVNGDVSYYYNYKDIDGKKIWVNVGKKSDGYSERDAAVQRRKALADISSLDEPLYIQKRRQQEVVKVRELAQKYFDEKKSMKNHRDAYLKYLNKIDPVFGNKNIYKLKVEDIKNFKTYLIEVEKYRPASVNYYLALLRAIINYAIDTETINIEKNPSNEVKLLKLNNERQRILSEDELELLLASLVHNPKAYLFVLIGICTGARPRSILQLKRKDVDVGNDKISFLPIKNGPQYTMAVHEKLQLTLYDWVRNLAPEEFIFFRENPKIDKTNHISYIAMKNRIQPLMNALFNEGLEANDRINKVSLYTLRHSFGSLLSAKGANAFVIKKLMNHANIKMTDRYIKVPHAEAKKYIDAIF</sequence>
<evidence type="ECO:0000313" key="8">
    <source>
        <dbReference type="EMBL" id="QFR42813.1"/>
    </source>
</evidence>
<dbReference type="GO" id="GO:0003677">
    <property type="term" value="F:DNA binding"/>
    <property type="evidence" value="ECO:0007669"/>
    <property type="project" value="UniProtKB-UniRule"/>
</dbReference>
<evidence type="ECO:0008006" key="10">
    <source>
        <dbReference type="Google" id="ProtNLM"/>
    </source>
</evidence>
<dbReference type="InterPro" id="IPR044068">
    <property type="entry name" value="CB"/>
</dbReference>
<evidence type="ECO:0000259" key="7">
    <source>
        <dbReference type="PROSITE" id="PS51900"/>
    </source>
</evidence>
<evidence type="ECO:0000259" key="6">
    <source>
        <dbReference type="PROSITE" id="PS51898"/>
    </source>
</evidence>
<evidence type="ECO:0000313" key="9">
    <source>
        <dbReference type="Proteomes" id="UP000326061"/>
    </source>
</evidence>
<dbReference type="KEGG" id="suln:FJR47_02355"/>
<dbReference type="InterPro" id="IPR050090">
    <property type="entry name" value="Tyrosine_recombinase_XerCD"/>
</dbReference>
<feature type="domain" description="Core-binding (CB)" evidence="7">
    <location>
        <begin position="81"/>
        <end position="161"/>
    </location>
</feature>
<dbReference type="Proteomes" id="UP000326061">
    <property type="component" value="Chromosome"/>
</dbReference>
<keyword evidence="4" id="KW-0233">DNA recombination</keyword>
<keyword evidence="3 5" id="KW-0238">DNA-binding</keyword>
<organism evidence="8 9">
    <name type="scientific">Sulfurimonas xiamenensis</name>
    <dbReference type="NCBI Taxonomy" id="2590021"/>
    <lineage>
        <taxon>Bacteria</taxon>
        <taxon>Pseudomonadati</taxon>
        <taxon>Campylobacterota</taxon>
        <taxon>Epsilonproteobacteria</taxon>
        <taxon>Campylobacterales</taxon>
        <taxon>Sulfurimonadaceae</taxon>
        <taxon>Sulfurimonas</taxon>
    </lineage>
</organism>
<name>A0AAJ4A2N0_9BACT</name>
<evidence type="ECO:0000256" key="1">
    <source>
        <dbReference type="ARBA" id="ARBA00008857"/>
    </source>
</evidence>